<accession>A0ABV9U885</accession>
<dbReference type="Proteomes" id="UP001595872">
    <property type="component" value="Unassembled WGS sequence"/>
</dbReference>
<dbReference type="RefSeq" id="WP_378262632.1">
    <property type="nucleotide sequence ID" value="NZ_JBHSIT010000012.1"/>
</dbReference>
<evidence type="ECO:0000256" key="1">
    <source>
        <dbReference type="SAM" id="MobiDB-lite"/>
    </source>
</evidence>
<sequence>MASTVELARQHQRAQQSLVRRLLGGWLRLSSGLDPADVVGSWRAGVGPSLLAATTAVQRQAATAGGAYVEQVIAASGATSAPVGTLIPEALAGVASDGRPLGSLLEFPVLRTARQIGDGASADDAVAQLVRQLAMIAGTQAADAGRVGTGVAMTANRAITGYVRVVHLPACSRCIVLAGRVYSWSAGFLRHPRCDCTHEPVTSTDHARSAGTSPSRLFDRLTRAEQDRIFGAAAARAIRDGADLAQVVNARRGITSAGSGFTVEGVTRRGYAGRRLRELDGAARRAPVARMTPEAIYQAAGDDRDEALRLLYRHGYLTASAPSQPTPRPRVTLSDRTSPGRPLDGPSGHRHDQPPAGPGGNGGHSGSPPDGLGRLDPPDEQPLLGDLLPHDQDDADERRGDIEHAIAEQIGGEYRTRDGTVFTVYVNEVDVEPHEIVARSTVRVDGLKVGEINREFYRERDGTLWVDHAWLRLDKDVQGRGFAPVFNGHMERWYRRSGVDRIEIIAGLDKGGYTWASQGFEFLDEDEARSILERLELRVDPLRDWLDEHENDDGLSDAEYEEIEDLVEAADELMDRAEREPFGSDDYPTAFEISQLGRKPGQGKDDMWLGKQAMMGSEWRGVRFL</sequence>
<dbReference type="EMBL" id="JBHSIT010000012">
    <property type="protein sequence ID" value="MFC4912582.1"/>
    <property type="molecule type" value="Genomic_DNA"/>
</dbReference>
<reference evidence="3" key="1">
    <citation type="journal article" date="2019" name="Int. J. Syst. Evol. Microbiol.">
        <title>The Global Catalogue of Microorganisms (GCM) 10K type strain sequencing project: providing services to taxonomists for standard genome sequencing and annotation.</title>
        <authorList>
            <consortium name="The Broad Institute Genomics Platform"/>
            <consortium name="The Broad Institute Genome Sequencing Center for Infectious Disease"/>
            <person name="Wu L."/>
            <person name="Ma J."/>
        </authorList>
    </citation>
    <scope>NUCLEOTIDE SEQUENCE [LARGE SCALE GENOMIC DNA]</scope>
    <source>
        <strain evidence="3">KLKA75</strain>
    </source>
</reference>
<organism evidence="2 3">
    <name type="scientific">Actinomadura gamaensis</name>
    <dbReference type="NCBI Taxonomy" id="1763541"/>
    <lineage>
        <taxon>Bacteria</taxon>
        <taxon>Bacillati</taxon>
        <taxon>Actinomycetota</taxon>
        <taxon>Actinomycetes</taxon>
        <taxon>Streptosporangiales</taxon>
        <taxon>Thermomonosporaceae</taxon>
        <taxon>Actinomadura</taxon>
    </lineage>
</organism>
<evidence type="ECO:0000313" key="2">
    <source>
        <dbReference type="EMBL" id="MFC4912582.1"/>
    </source>
</evidence>
<proteinExistence type="predicted"/>
<keyword evidence="3" id="KW-1185">Reference proteome</keyword>
<comment type="caution">
    <text evidence="2">The sequence shown here is derived from an EMBL/GenBank/DDBJ whole genome shotgun (WGS) entry which is preliminary data.</text>
</comment>
<protein>
    <recommendedName>
        <fullName evidence="4">Capsid maturation protease</fullName>
    </recommendedName>
</protein>
<evidence type="ECO:0000313" key="3">
    <source>
        <dbReference type="Proteomes" id="UP001595872"/>
    </source>
</evidence>
<name>A0ABV9U885_9ACTN</name>
<evidence type="ECO:0008006" key="4">
    <source>
        <dbReference type="Google" id="ProtNLM"/>
    </source>
</evidence>
<feature type="region of interest" description="Disordered" evidence="1">
    <location>
        <begin position="319"/>
        <end position="395"/>
    </location>
</feature>
<feature type="compositionally biased region" description="Low complexity" evidence="1">
    <location>
        <begin position="366"/>
        <end position="375"/>
    </location>
</feature>
<gene>
    <name evidence="2" type="ORF">ACFPCY_35145</name>
</gene>